<dbReference type="GO" id="GO:0051539">
    <property type="term" value="F:4 iron, 4 sulfur cluster binding"/>
    <property type="evidence" value="ECO:0007669"/>
    <property type="project" value="TreeGrafter"/>
</dbReference>
<dbReference type="PANTHER" id="PTHR13932:SF5">
    <property type="entry name" value="RADICAL S-ADENOSYL METHIONINE DOMAIN-CONTAINING PROTEIN 1, MITOCHONDRIAL"/>
    <property type="match status" value="1"/>
</dbReference>
<name>A0A7Z7YSK5_STACP</name>
<feature type="domain" description="Radical SAM core" evidence="1">
    <location>
        <begin position="7"/>
        <end position="76"/>
    </location>
</feature>
<feature type="non-terminal residue" evidence="2">
    <location>
        <position position="91"/>
    </location>
</feature>
<dbReference type="EMBL" id="SCHC01000326">
    <property type="protein sequence ID" value="TBW73175.1"/>
    <property type="molecule type" value="Genomic_DNA"/>
</dbReference>
<dbReference type="GO" id="GO:0005737">
    <property type="term" value="C:cytoplasm"/>
    <property type="evidence" value="ECO:0007669"/>
    <property type="project" value="TreeGrafter"/>
</dbReference>
<evidence type="ECO:0000313" key="2">
    <source>
        <dbReference type="EMBL" id="TBW73175.1"/>
    </source>
</evidence>
<protein>
    <submittedName>
        <fullName evidence="2">Coproporphyrinogen III oxidase</fullName>
    </submittedName>
</protein>
<organism evidence="2 3">
    <name type="scientific">Staphylococcus capitis</name>
    <dbReference type="NCBI Taxonomy" id="29388"/>
    <lineage>
        <taxon>Bacteria</taxon>
        <taxon>Bacillati</taxon>
        <taxon>Bacillota</taxon>
        <taxon>Bacilli</taxon>
        <taxon>Bacillales</taxon>
        <taxon>Staphylococcaceae</taxon>
        <taxon>Staphylococcus</taxon>
    </lineage>
</organism>
<proteinExistence type="predicted"/>
<accession>A0A7Z7YSK5</accession>
<dbReference type="SFLD" id="SFLDS00029">
    <property type="entry name" value="Radical_SAM"/>
    <property type="match status" value="1"/>
</dbReference>
<dbReference type="AlphaFoldDB" id="A0A7Z7YSK5"/>
<dbReference type="InterPro" id="IPR034505">
    <property type="entry name" value="Coproporphyrinogen-III_oxidase"/>
</dbReference>
<gene>
    <name evidence="2" type="ORF">EQ811_14225</name>
</gene>
<dbReference type="Proteomes" id="UP000291949">
    <property type="component" value="Unassembled WGS sequence"/>
</dbReference>
<dbReference type="PANTHER" id="PTHR13932">
    <property type="entry name" value="COPROPORPHYRINIGEN III OXIDASE"/>
    <property type="match status" value="1"/>
</dbReference>
<comment type="caution">
    <text evidence="2">The sequence shown here is derived from an EMBL/GenBank/DDBJ whole genome shotgun (WGS) entry which is preliminary data.</text>
</comment>
<dbReference type="InterPro" id="IPR007197">
    <property type="entry name" value="rSAM"/>
</dbReference>
<evidence type="ECO:0000259" key="1">
    <source>
        <dbReference type="Pfam" id="PF04055"/>
    </source>
</evidence>
<reference evidence="2 3" key="1">
    <citation type="journal article" date="2019" name="Sci. Transl. Med.">
        <title>Quorum sensing between bacterial species on the skin protects against epidermal injury in atopic dermatitis.</title>
        <authorList>
            <person name="Williams M.R."/>
        </authorList>
    </citation>
    <scope>NUCLEOTIDE SEQUENCE [LARGE SCALE GENOMIC DNA]</scope>
    <source>
        <strain evidence="2 3">H8</strain>
    </source>
</reference>
<dbReference type="GO" id="GO:0003824">
    <property type="term" value="F:catalytic activity"/>
    <property type="evidence" value="ECO:0007669"/>
    <property type="project" value="InterPro"/>
</dbReference>
<dbReference type="InterPro" id="IPR058240">
    <property type="entry name" value="rSAM_sf"/>
</dbReference>
<dbReference type="RefSeq" id="WP_328288017.1">
    <property type="nucleotide sequence ID" value="NZ_SCHC01000326.1"/>
</dbReference>
<sequence length="91" mass="10589">MNVKSAYIHIPFCYRICTYCDFNKYFIDKQPVDEYLDALISEMQVKNNRDLETMYVGGGTPTALNMRQLEKLLRAINQTFTISGEFSFEAN</sequence>
<dbReference type="SUPFAM" id="SSF102114">
    <property type="entry name" value="Radical SAM enzymes"/>
    <property type="match status" value="1"/>
</dbReference>
<dbReference type="Pfam" id="PF04055">
    <property type="entry name" value="Radical_SAM"/>
    <property type="match status" value="1"/>
</dbReference>
<dbReference type="GO" id="GO:0006779">
    <property type="term" value="P:porphyrin-containing compound biosynthetic process"/>
    <property type="evidence" value="ECO:0007669"/>
    <property type="project" value="TreeGrafter"/>
</dbReference>
<evidence type="ECO:0000313" key="3">
    <source>
        <dbReference type="Proteomes" id="UP000291949"/>
    </source>
</evidence>